<gene>
    <name evidence="5" type="ORF">CEXT_251911</name>
</gene>
<proteinExistence type="predicted"/>
<dbReference type="GO" id="GO:0015910">
    <property type="term" value="P:long-chain fatty acid import into peroxisome"/>
    <property type="evidence" value="ECO:0007669"/>
    <property type="project" value="TreeGrafter"/>
</dbReference>
<dbReference type="GO" id="GO:0005778">
    <property type="term" value="C:peroxisomal membrane"/>
    <property type="evidence" value="ECO:0007669"/>
    <property type="project" value="TreeGrafter"/>
</dbReference>
<evidence type="ECO:0000313" key="5">
    <source>
        <dbReference type="EMBL" id="GIY79918.1"/>
    </source>
</evidence>
<evidence type="ECO:0000256" key="3">
    <source>
        <dbReference type="ARBA" id="ARBA00022989"/>
    </source>
</evidence>
<evidence type="ECO:0000256" key="4">
    <source>
        <dbReference type="ARBA" id="ARBA00023136"/>
    </source>
</evidence>
<dbReference type="PANTHER" id="PTHR11384">
    <property type="entry name" value="ATP-BINDING CASSETTE, SUB-FAMILY D MEMBER"/>
    <property type="match status" value="1"/>
</dbReference>
<keyword evidence="4" id="KW-0472">Membrane</keyword>
<protein>
    <recommendedName>
        <fullName evidence="7">ABC transporter domain-containing protein</fullName>
    </recommendedName>
</protein>
<keyword evidence="3" id="KW-1133">Transmembrane helix</keyword>
<dbReference type="InterPro" id="IPR050835">
    <property type="entry name" value="ABC_transporter_sub-D"/>
</dbReference>
<evidence type="ECO:0008006" key="7">
    <source>
        <dbReference type="Google" id="ProtNLM"/>
    </source>
</evidence>
<keyword evidence="2" id="KW-0812">Transmembrane</keyword>
<name>A0AAV4WCE8_CAEEX</name>
<evidence type="ECO:0000256" key="2">
    <source>
        <dbReference type="ARBA" id="ARBA00022692"/>
    </source>
</evidence>
<dbReference type="AlphaFoldDB" id="A0AAV4WCE8"/>
<dbReference type="GO" id="GO:0005524">
    <property type="term" value="F:ATP binding"/>
    <property type="evidence" value="ECO:0007669"/>
    <property type="project" value="TreeGrafter"/>
</dbReference>
<keyword evidence="1" id="KW-0813">Transport</keyword>
<dbReference type="Proteomes" id="UP001054945">
    <property type="component" value="Unassembled WGS sequence"/>
</dbReference>
<dbReference type="EMBL" id="BPLR01015944">
    <property type="protein sequence ID" value="GIY79918.1"/>
    <property type="molecule type" value="Genomic_DNA"/>
</dbReference>
<dbReference type="GO" id="GO:0006635">
    <property type="term" value="P:fatty acid beta-oxidation"/>
    <property type="evidence" value="ECO:0007669"/>
    <property type="project" value="TreeGrafter"/>
</dbReference>
<dbReference type="PANTHER" id="PTHR11384:SF59">
    <property type="entry name" value="LYSOSOMAL COBALAMIN TRANSPORTER ABCD4"/>
    <property type="match status" value="1"/>
</dbReference>
<keyword evidence="6" id="KW-1185">Reference proteome</keyword>
<evidence type="ECO:0000313" key="6">
    <source>
        <dbReference type="Proteomes" id="UP001054945"/>
    </source>
</evidence>
<organism evidence="5 6">
    <name type="scientific">Caerostris extrusa</name>
    <name type="common">Bark spider</name>
    <name type="synonym">Caerostris bankana</name>
    <dbReference type="NCBI Taxonomy" id="172846"/>
    <lineage>
        <taxon>Eukaryota</taxon>
        <taxon>Metazoa</taxon>
        <taxon>Ecdysozoa</taxon>
        <taxon>Arthropoda</taxon>
        <taxon>Chelicerata</taxon>
        <taxon>Arachnida</taxon>
        <taxon>Araneae</taxon>
        <taxon>Araneomorphae</taxon>
        <taxon>Entelegynae</taxon>
        <taxon>Araneoidea</taxon>
        <taxon>Araneidae</taxon>
        <taxon>Caerostris</taxon>
    </lineage>
</organism>
<dbReference type="GO" id="GO:0005324">
    <property type="term" value="F:long-chain fatty acid transmembrane transporter activity"/>
    <property type="evidence" value="ECO:0007669"/>
    <property type="project" value="TreeGrafter"/>
</dbReference>
<reference evidence="5 6" key="1">
    <citation type="submission" date="2021-06" db="EMBL/GenBank/DDBJ databases">
        <title>Caerostris extrusa draft genome.</title>
        <authorList>
            <person name="Kono N."/>
            <person name="Arakawa K."/>
        </authorList>
    </citation>
    <scope>NUCLEOTIDE SEQUENCE [LARGE SCALE GENOMIC DNA]</scope>
</reference>
<dbReference type="GO" id="GO:0042760">
    <property type="term" value="P:very long-chain fatty acid catabolic process"/>
    <property type="evidence" value="ECO:0007669"/>
    <property type="project" value="TreeGrafter"/>
</dbReference>
<comment type="caution">
    <text evidence="5">The sequence shown here is derived from an EMBL/GenBank/DDBJ whole genome shotgun (WGS) entry which is preliminary data.</text>
</comment>
<accession>A0AAV4WCE8</accession>
<sequence length="111" mass="12554">MRLKSRASGDTSDPVIELQNVTFCAPRDSNILISNISLQLSFGNNLLITELAKDTKPKDEDIDSILSFIKYVELEHVLLKAGLFDKVDWNWYDVLSPGECQRLSFVKLVLP</sequence>
<dbReference type="GO" id="GO:0007031">
    <property type="term" value="P:peroxisome organization"/>
    <property type="evidence" value="ECO:0007669"/>
    <property type="project" value="TreeGrafter"/>
</dbReference>
<dbReference type="GO" id="GO:0042626">
    <property type="term" value="F:ATPase-coupled transmembrane transporter activity"/>
    <property type="evidence" value="ECO:0007669"/>
    <property type="project" value="TreeGrafter"/>
</dbReference>
<evidence type="ECO:0000256" key="1">
    <source>
        <dbReference type="ARBA" id="ARBA00022448"/>
    </source>
</evidence>